<feature type="domain" description="Mechanosensitive ion channel transmembrane helices 2/3" evidence="10">
    <location>
        <begin position="81"/>
        <end position="120"/>
    </location>
</feature>
<dbReference type="Proteomes" id="UP000238823">
    <property type="component" value="Unassembled WGS sequence"/>
</dbReference>
<dbReference type="AlphaFoldDB" id="A0A2S9XQM4"/>
<dbReference type="Pfam" id="PF21088">
    <property type="entry name" value="MS_channel_1st"/>
    <property type="match status" value="1"/>
</dbReference>
<evidence type="ECO:0000313" key="11">
    <source>
        <dbReference type="EMBL" id="PRP95169.1"/>
    </source>
</evidence>
<comment type="similarity">
    <text evidence="2">Belongs to the MscS (TC 1.A.23) family.</text>
</comment>
<dbReference type="EMBL" id="PVNL01000138">
    <property type="protein sequence ID" value="PRP95169.1"/>
    <property type="molecule type" value="Genomic_DNA"/>
</dbReference>
<dbReference type="InterPro" id="IPR006685">
    <property type="entry name" value="MscS_channel_2nd"/>
</dbReference>
<evidence type="ECO:0000313" key="12">
    <source>
        <dbReference type="Proteomes" id="UP000238823"/>
    </source>
</evidence>
<proteinExistence type="inferred from homology"/>
<keyword evidence="4 7" id="KW-0812">Transmembrane</keyword>
<evidence type="ECO:0000259" key="8">
    <source>
        <dbReference type="Pfam" id="PF00924"/>
    </source>
</evidence>
<keyword evidence="6 7" id="KW-0472">Membrane</keyword>
<dbReference type="SUPFAM" id="SSF50182">
    <property type="entry name" value="Sm-like ribonucleoproteins"/>
    <property type="match status" value="1"/>
</dbReference>
<comment type="subcellular location">
    <subcellularLocation>
        <location evidence="1">Cell membrane</location>
        <topology evidence="1">Multi-pass membrane protein</topology>
    </subcellularLocation>
</comment>
<dbReference type="Gene3D" id="3.30.70.100">
    <property type="match status" value="1"/>
</dbReference>
<dbReference type="InterPro" id="IPR011066">
    <property type="entry name" value="MscS_channel_C_sf"/>
</dbReference>
<dbReference type="InterPro" id="IPR011014">
    <property type="entry name" value="MscS_channel_TM-2"/>
</dbReference>
<keyword evidence="3" id="KW-1003">Cell membrane</keyword>
<dbReference type="Gene3D" id="2.30.30.60">
    <property type="match status" value="1"/>
</dbReference>
<feature type="domain" description="Mechanosensitive ion channel MscS" evidence="8">
    <location>
        <begin position="122"/>
        <end position="188"/>
    </location>
</feature>
<dbReference type="Pfam" id="PF00924">
    <property type="entry name" value="MS_channel_2nd"/>
    <property type="match status" value="1"/>
</dbReference>
<dbReference type="RefSeq" id="WP_106094250.1">
    <property type="nucleotide sequence ID" value="NZ_PVNL01000138.1"/>
</dbReference>
<evidence type="ECO:0000256" key="6">
    <source>
        <dbReference type="ARBA" id="ARBA00023136"/>
    </source>
</evidence>
<dbReference type="OrthoDB" id="9799209at2"/>
<dbReference type="GO" id="GO:0008381">
    <property type="term" value="F:mechanosensitive monoatomic ion channel activity"/>
    <property type="evidence" value="ECO:0007669"/>
    <property type="project" value="InterPro"/>
</dbReference>
<dbReference type="PANTHER" id="PTHR30221:SF20">
    <property type="entry name" value="SMALL-CONDUCTANCE MECHANOSENSITIVE CHANNEL"/>
    <property type="match status" value="1"/>
</dbReference>
<feature type="transmembrane region" description="Helical" evidence="7">
    <location>
        <begin position="76"/>
        <end position="95"/>
    </location>
</feature>
<comment type="caution">
    <text evidence="11">The sequence shown here is derived from an EMBL/GenBank/DDBJ whole genome shotgun (WGS) entry which is preliminary data.</text>
</comment>
<accession>A0A2S9XQM4</accession>
<dbReference type="InterPro" id="IPR045275">
    <property type="entry name" value="MscS_archaea/bacteria_type"/>
</dbReference>
<keyword evidence="5 7" id="KW-1133">Transmembrane helix</keyword>
<sequence>MTIRLTAATAVWTSVWVKKPKGGWLAQLLAKDPDDIAVLGLRLLLFIVVGFVAARVLGSLVGRFAIKRGSAQGAMLGRRFVFYTVIALTGVMILQELGVELSVLLGAAGILTVALGFASQTSASNLISGLFLLGERPFSIGDTIRVGDTTGEVLSVDLLSVKLRTFDNLFVRVPNESLIKSEITNLSRNPIRRINIDLVLSYDEDFDRVRALLYALAMEDPDVLEEPDPIIWVDQLGSSALHIRYLVWASNRHDFPGARARVQEKVAKLFREQGIAVGYSRVQVATAAGPETEAAVADAVVGEAPRLR</sequence>
<feature type="transmembrane region" description="Helical" evidence="7">
    <location>
        <begin position="101"/>
        <end position="118"/>
    </location>
</feature>
<protein>
    <submittedName>
        <fullName evidence="11">Small-conductance mechanosensitive channel</fullName>
    </submittedName>
</protein>
<dbReference type="PANTHER" id="PTHR30221">
    <property type="entry name" value="SMALL-CONDUCTANCE MECHANOSENSITIVE CHANNEL"/>
    <property type="match status" value="1"/>
</dbReference>
<gene>
    <name evidence="11" type="primary">mscS_1</name>
    <name evidence="11" type="ORF">ENSA7_74830</name>
</gene>
<name>A0A2S9XQM4_9BACT</name>
<dbReference type="SUPFAM" id="SSF82689">
    <property type="entry name" value="Mechanosensitive channel protein MscS (YggB), C-terminal domain"/>
    <property type="match status" value="1"/>
</dbReference>
<evidence type="ECO:0000259" key="10">
    <source>
        <dbReference type="Pfam" id="PF21088"/>
    </source>
</evidence>
<feature type="transmembrane region" description="Helical" evidence="7">
    <location>
        <begin position="41"/>
        <end position="64"/>
    </location>
</feature>
<evidence type="ECO:0000256" key="3">
    <source>
        <dbReference type="ARBA" id="ARBA00022475"/>
    </source>
</evidence>
<evidence type="ECO:0000259" key="9">
    <source>
        <dbReference type="Pfam" id="PF21082"/>
    </source>
</evidence>
<dbReference type="InterPro" id="IPR049142">
    <property type="entry name" value="MS_channel_1st"/>
</dbReference>
<reference evidence="11 12" key="1">
    <citation type="submission" date="2018-03" db="EMBL/GenBank/DDBJ databases">
        <title>Draft Genome Sequences of the Obligatory Marine Myxobacteria Enhygromyxa salina SWB007.</title>
        <authorList>
            <person name="Poehlein A."/>
            <person name="Moghaddam J.A."/>
            <person name="Harms H."/>
            <person name="Alanjari M."/>
            <person name="Koenig G.M."/>
            <person name="Daniel R."/>
            <person name="Schaeberle T.F."/>
        </authorList>
    </citation>
    <scope>NUCLEOTIDE SEQUENCE [LARGE SCALE GENOMIC DNA]</scope>
    <source>
        <strain evidence="11 12">SWB007</strain>
    </source>
</reference>
<evidence type="ECO:0000256" key="5">
    <source>
        <dbReference type="ARBA" id="ARBA00022989"/>
    </source>
</evidence>
<dbReference type="GO" id="GO:0005886">
    <property type="term" value="C:plasma membrane"/>
    <property type="evidence" value="ECO:0007669"/>
    <property type="project" value="UniProtKB-SubCell"/>
</dbReference>
<dbReference type="InterPro" id="IPR010920">
    <property type="entry name" value="LSM_dom_sf"/>
</dbReference>
<dbReference type="InterPro" id="IPR049278">
    <property type="entry name" value="MS_channel_C"/>
</dbReference>
<feature type="domain" description="Mechanosensitive ion channel MscS C-terminal" evidence="9">
    <location>
        <begin position="195"/>
        <end position="276"/>
    </location>
</feature>
<organism evidence="11 12">
    <name type="scientific">Enhygromyxa salina</name>
    <dbReference type="NCBI Taxonomy" id="215803"/>
    <lineage>
        <taxon>Bacteria</taxon>
        <taxon>Pseudomonadati</taxon>
        <taxon>Myxococcota</taxon>
        <taxon>Polyangia</taxon>
        <taxon>Nannocystales</taxon>
        <taxon>Nannocystaceae</taxon>
        <taxon>Enhygromyxa</taxon>
    </lineage>
</organism>
<evidence type="ECO:0000256" key="7">
    <source>
        <dbReference type="SAM" id="Phobius"/>
    </source>
</evidence>
<dbReference type="SUPFAM" id="SSF82861">
    <property type="entry name" value="Mechanosensitive channel protein MscS (YggB), transmembrane region"/>
    <property type="match status" value="1"/>
</dbReference>
<dbReference type="Pfam" id="PF21082">
    <property type="entry name" value="MS_channel_3rd"/>
    <property type="match status" value="1"/>
</dbReference>
<evidence type="ECO:0000256" key="2">
    <source>
        <dbReference type="ARBA" id="ARBA00008017"/>
    </source>
</evidence>
<evidence type="ECO:0000256" key="4">
    <source>
        <dbReference type="ARBA" id="ARBA00022692"/>
    </source>
</evidence>
<evidence type="ECO:0000256" key="1">
    <source>
        <dbReference type="ARBA" id="ARBA00004651"/>
    </source>
</evidence>
<dbReference type="Gene3D" id="1.10.287.1260">
    <property type="match status" value="1"/>
</dbReference>
<dbReference type="InterPro" id="IPR023408">
    <property type="entry name" value="MscS_beta-dom_sf"/>
</dbReference>